<dbReference type="SUPFAM" id="SSF57701">
    <property type="entry name" value="Zn2/Cys6 DNA-binding domain"/>
    <property type="match status" value="1"/>
</dbReference>
<dbReference type="PANTHER" id="PTHR37534">
    <property type="entry name" value="TRANSCRIPTIONAL ACTIVATOR PROTEIN UGA3"/>
    <property type="match status" value="1"/>
</dbReference>
<dbReference type="AlphaFoldDB" id="A0A2V5IC90"/>
<evidence type="ECO:0000256" key="2">
    <source>
        <dbReference type="ARBA" id="ARBA00023125"/>
    </source>
</evidence>
<organism evidence="7 8">
    <name type="scientific">Aspergillus indologenus CBS 114.80</name>
    <dbReference type="NCBI Taxonomy" id="1450541"/>
    <lineage>
        <taxon>Eukaryota</taxon>
        <taxon>Fungi</taxon>
        <taxon>Dikarya</taxon>
        <taxon>Ascomycota</taxon>
        <taxon>Pezizomycotina</taxon>
        <taxon>Eurotiomycetes</taxon>
        <taxon>Eurotiomycetidae</taxon>
        <taxon>Eurotiales</taxon>
        <taxon>Aspergillaceae</taxon>
        <taxon>Aspergillus</taxon>
        <taxon>Aspergillus subgen. Circumdati</taxon>
    </lineage>
</organism>
<gene>
    <name evidence="7" type="ORF">BP00DRAFT_443729</name>
</gene>
<reference evidence="7 8" key="1">
    <citation type="submission" date="2018-02" db="EMBL/GenBank/DDBJ databases">
        <title>The genomes of Aspergillus section Nigri reveals drivers in fungal speciation.</title>
        <authorList>
            <consortium name="DOE Joint Genome Institute"/>
            <person name="Vesth T.C."/>
            <person name="Nybo J."/>
            <person name="Theobald S."/>
            <person name="Brandl J."/>
            <person name="Frisvad J.C."/>
            <person name="Nielsen K.F."/>
            <person name="Lyhne E.K."/>
            <person name="Kogle M.E."/>
            <person name="Kuo A."/>
            <person name="Riley R."/>
            <person name="Clum A."/>
            <person name="Nolan M."/>
            <person name="Lipzen A."/>
            <person name="Salamov A."/>
            <person name="Henrissat B."/>
            <person name="Wiebenga A."/>
            <person name="De vries R.P."/>
            <person name="Grigoriev I.V."/>
            <person name="Mortensen U.H."/>
            <person name="Andersen M.R."/>
            <person name="Baker S.E."/>
        </authorList>
    </citation>
    <scope>NUCLEOTIDE SEQUENCE [LARGE SCALE GENOMIC DNA]</scope>
    <source>
        <strain evidence="7 8">CBS 114.80</strain>
    </source>
</reference>
<feature type="domain" description="Zn(2)-C6 fungal-type" evidence="6">
    <location>
        <begin position="24"/>
        <end position="67"/>
    </location>
</feature>
<dbReference type="SMART" id="SM00066">
    <property type="entry name" value="GAL4"/>
    <property type="match status" value="1"/>
</dbReference>
<keyword evidence="2" id="KW-0238">DNA-binding</keyword>
<evidence type="ECO:0000256" key="3">
    <source>
        <dbReference type="ARBA" id="ARBA00023163"/>
    </source>
</evidence>
<dbReference type="Pfam" id="PF00172">
    <property type="entry name" value="Zn_clus"/>
    <property type="match status" value="1"/>
</dbReference>
<evidence type="ECO:0000259" key="6">
    <source>
        <dbReference type="SMART" id="SM00066"/>
    </source>
</evidence>
<dbReference type="GO" id="GO:0003677">
    <property type="term" value="F:DNA binding"/>
    <property type="evidence" value="ECO:0007669"/>
    <property type="project" value="UniProtKB-KW"/>
</dbReference>
<dbReference type="Proteomes" id="UP000248817">
    <property type="component" value="Unassembled WGS sequence"/>
</dbReference>
<dbReference type="CDD" id="cd00067">
    <property type="entry name" value="GAL4"/>
    <property type="match status" value="1"/>
</dbReference>
<dbReference type="PANTHER" id="PTHR37534:SF46">
    <property type="entry name" value="ZN(II)2CYS6 TRANSCRIPTION FACTOR (EUROFUNG)"/>
    <property type="match status" value="1"/>
</dbReference>
<dbReference type="InterPro" id="IPR036864">
    <property type="entry name" value="Zn2-C6_fun-type_DNA-bd_sf"/>
</dbReference>
<keyword evidence="3" id="KW-0804">Transcription</keyword>
<dbReference type="InterPro" id="IPR001138">
    <property type="entry name" value="Zn2Cys6_DnaBD"/>
</dbReference>
<proteinExistence type="predicted"/>
<evidence type="ECO:0000256" key="1">
    <source>
        <dbReference type="ARBA" id="ARBA00023015"/>
    </source>
</evidence>
<evidence type="ECO:0000313" key="8">
    <source>
        <dbReference type="Proteomes" id="UP000248817"/>
    </source>
</evidence>
<keyword evidence="4" id="KW-0539">Nucleus</keyword>
<keyword evidence="1" id="KW-0805">Transcription regulation</keyword>
<evidence type="ECO:0000256" key="4">
    <source>
        <dbReference type="ARBA" id="ARBA00023242"/>
    </source>
</evidence>
<dbReference type="EMBL" id="KZ825476">
    <property type="protein sequence ID" value="PYI34395.1"/>
    <property type="molecule type" value="Genomic_DNA"/>
</dbReference>
<dbReference type="GO" id="GO:0000981">
    <property type="term" value="F:DNA-binding transcription factor activity, RNA polymerase II-specific"/>
    <property type="evidence" value="ECO:0007669"/>
    <property type="project" value="InterPro"/>
</dbReference>
<feature type="region of interest" description="Disordered" evidence="5">
    <location>
        <begin position="1"/>
        <end position="20"/>
    </location>
</feature>
<accession>A0A2V5IC90</accession>
<name>A0A2V5IC90_9EURO</name>
<dbReference type="Gene3D" id="4.10.240.10">
    <property type="entry name" value="Zn(2)-C6 fungal-type DNA-binding domain"/>
    <property type="match status" value="1"/>
</dbReference>
<evidence type="ECO:0000256" key="5">
    <source>
        <dbReference type="SAM" id="MobiDB-lite"/>
    </source>
</evidence>
<dbReference type="GO" id="GO:0008270">
    <property type="term" value="F:zinc ion binding"/>
    <property type="evidence" value="ECO:0007669"/>
    <property type="project" value="InterPro"/>
</dbReference>
<evidence type="ECO:0000313" key="7">
    <source>
        <dbReference type="EMBL" id="PYI34395.1"/>
    </source>
</evidence>
<dbReference type="GO" id="GO:0009893">
    <property type="term" value="P:positive regulation of metabolic process"/>
    <property type="evidence" value="ECO:0007669"/>
    <property type="project" value="UniProtKB-ARBA"/>
</dbReference>
<protein>
    <recommendedName>
        <fullName evidence="6">Zn(2)-C6 fungal-type domain-containing protein</fullName>
    </recommendedName>
</protein>
<keyword evidence="8" id="KW-1185">Reference proteome</keyword>
<sequence length="478" mass="53086">MADKICSRPTNNITRRPAGPLDKRKITTRCQPCATRRVKCAGGHPCDRCLRLQKPCVPQPQPQPQLKHAPVRFVYTSSNAAHPSVPSQVPRPDGSIYLDHFASFLQRCRFSDAFAAAHADIISVIGRYPLLLHITMAIGALEAGRTGAIRSFGAHESPRQIAFRACGRSLRSLRATTVSTGDPVLREDVLWCAFLHGLFELMAESSGDSFAPHVVFGTSRVLALLEPTTSPLSLATTSLIDALGILESHRAILYGDTATLDPARLAIHQSQLLRPRGSSQPDPPDPDPGRAILGLMVQTTNFAKRQVPPRHLIEAIDPDRRPSDPRLDARARAGLAIREALLNWRDEATTRLRRPRPIEPSTQLAVVLNHALELYHCMNFTFYPCWSTRSVPRLTQREVDANVAAILHRSAWLLADTDIPAVLLLFPVRMAGAHASRQHARERVLDTIRMIRQKGFVVADRIEVDLQEVWASSRRQTF</sequence>